<dbReference type="NCBIfam" id="TIGR01845">
    <property type="entry name" value="outer_NodT"/>
    <property type="match status" value="1"/>
</dbReference>
<sequence>MQDFSADQSAQSPPNISLVQGNSDKRKKKKYATACLVLFCFVTCLAGCRHRVRENPQPEPVPPEKYSIEATDREGNRSPQWWLSLNDAELTRYIEEALNGSFTLKQGVARLKQAGLVVKQAGADRYPSVDAGIRGGTDLDDGTLDFSERIGVTFSWEADLWGRLAAATQAAVLDAQAEQEALVDLTMALSIEVAATYYELIEQALLLDLLQHQITADTTTRDLVKLRFANGAVSSTDVLQQEELLASVNAQLPPIQARLAVLRNRLHVLLGRMPDSMPDSKALPLAEALPELPPLPALGLPADLLLNRPDLRKLRQEVAAADYRVAEAVAERLPSLKLGGSAGLSSGDLLFSIFAEALATLVDWDQKKNEVERQKAKVEEKMAAWSQAYLEAVEEVENSLRQEQEQSKLLVALEEQLRVAESLLEQTRNRYLHGVSDYLPVLSALVSVQNLERSLIRQQRVRLSYRLQLYHALGGSPVQPLSSESLQ</sequence>
<reference evidence="5 6" key="1">
    <citation type="submission" date="2017-01" db="EMBL/GenBank/DDBJ databases">
        <title>The cable genome- insights into the physiology and evolution of filamentous bacteria capable of sulfide oxidation via long distance electron transfer.</title>
        <authorList>
            <person name="Schreiber L."/>
            <person name="Bjerg J.T."/>
            <person name="Boggild A."/>
            <person name="Van De Vossenberg J."/>
            <person name="Meysman F."/>
            <person name="Nielsen L.P."/>
            <person name="Schramm A."/>
            <person name="Kjeldsen K.U."/>
        </authorList>
    </citation>
    <scope>NUCLEOTIDE SEQUENCE [LARGE SCALE GENOMIC DNA]</scope>
    <source>
        <strain evidence="5">A5</strain>
    </source>
</reference>
<gene>
    <name evidence="5" type="ORF">VU01_10444</name>
</gene>
<comment type="similarity">
    <text evidence="1 2">Belongs to the outer membrane factor (OMF) (TC 1.B.17) family.</text>
</comment>
<organism evidence="5 6">
    <name type="scientific">Candidatus Electrothrix marina</name>
    <dbReference type="NCBI Taxonomy" id="1859130"/>
    <lineage>
        <taxon>Bacteria</taxon>
        <taxon>Pseudomonadati</taxon>
        <taxon>Thermodesulfobacteriota</taxon>
        <taxon>Desulfobulbia</taxon>
        <taxon>Desulfobulbales</taxon>
        <taxon>Desulfobulbaceae</taxon>
        <taxon>Candidatus Electrothrix</taxon>
    </lineage>
</organism>
<dbReference type="InterPro" id="IPR003423">
    <property type="entry name" value="OMP_efflux"/>
</dbReference>
<dbReference type="InterPro" id="IPR010131">
    <property type="entry name" value="MdtP/NodT-like"/>
</dbReference>
<feature type="compositionally biased region" description="Polar residues" evidence="4">
    <location>
        <begin position="1"/>
        <end position="22"/>
    </location>
</feature>
<dbReference type="EMBL" id="MTKS01000044">
    <property type="protein sequence ID" value="RWX52060.1"/>
    <property type="molecule type" value="Genomic_DNA"/>
</dbReference>
<feature type="coiled-coil region" evidence="3">
    <location>
        <begin position="361"/>
        <end position="430"/>
    </location>
</feature>
<keyword evidence="2 5" id="KW-0449">Lipoprotein</keyword>
<dbReference type="Gene3D" id="1.20.1600.10">
    <property type="entry name" value="Outer membrane efflux proteins (OEP)"/>
    <property type="match status" value="1"/>
</dbReference>
<comment type="caution">
    <text evidence="5">The sequence shown here is derived from an EMBL/GenBank/DDBJ whole genome shotgun (WGS) entry which is preliminary data.</text>
</comment>
<keyword evidence="2" id="KW-1134">Transmembrane beta strand</keyword>
<accession>A0A444JG20</accession>
<evidence type="ECO:0000256" key="1">
    <source>
        <dbReference type="ARBA" id="ARBA00007613"/>
    </source>
</evidence>
<comment type="subcellular location">
    <subcellularLocation>
        <location evidence="2">Cell membrane</location>
        <topology evidence="2">Lipid-anchor</topology>
    </subcellularLocation>
</comment>
<dbReference type="Proteomes" id="UP000288892">
    <property type="component" value="Unassembled WGS sequence"/>
</dbReference>
<dbReference type="Pfam" id="PF02321">
    <property type="entry name" value="OEP"/>
    <property type="match status" value="2"/>
</dbReference>
<evidence type="ECO:0000256" key="2">
    <source>
        <dbReference type="RuleBase" id="RU362097"/>
    </source>
</evidence>
<dbReference type="GO" id="GO:0005886">
    <property type="term" value="C:plasma membrane"/>
    <property type="evidence" value="ECO:0007669"/>
    <property type="project" value="UniProtKB-SubCell"/>
</dbReference>
<keyword evidence="2" id="KW-0564">Palmitate</keyword>
<keyword evidence="2" id="KW-0472">Membrane</keyword>
<name>A0A444JG20_9BACT</name>
<evidence type="ECO:0000256" key="3">
    <source>
        <dbReference type="SAM" id="Coils"/>
    </source>
</evidence>
<keyword evidence="2" id="KW-0812">Transmembrane</keyword>
<dbReference type="Gene3D" id="2.20.200.10">
    <property type="entry name" value="Outer membrane efflux proteins (OEP)"/>
    <property type="match status" value="1"/>
</dbReference>
<protein>
    <submittedName>
        <fullName evidence="5">Efflux transporter, outer membrane factor (OMF) lipoprotein, NodT family</fullName>
    </submittedName>
</protein>
<dbReference type="AlphaFoldDB" id="A0A444JG20"/>
<dbReference type="PANTHER" id="PTHR30203:SF33">
    <property type="entry name" value="BLR4455 PROTEIN"/>
    <property type="match status" value="1"/>
</dbReference>
<keyword evidence="6" id="KW-1185">Reference proteome</keyword>
<evidence type="ECO:0000313" key="5">
    <source>
        <dbReference type="EMBL" id="RWX52060.1"/>
    </source>
</evidence>
<proteinExistence type="inferred from homology"/>
<dbReference type="SUPFAM" id="SSF56954">
    <property type="entry name" value="Outer membrane efflux proteins (OEP)"/>
    <property type="match status" value="1"/>
</dbReference>
<feature type="region of interest" description="Disordered" evidence="4">
    <location>
        <begin position="1"/>
        <end position="23"/>
    </location>
</feature>
<evidence type="ECO:0000313" key="6">
    <source>
        <dbReference type="Proteomes" id="UP000288892"/>
    </source>
</evidence>
<evidence type="ECO:0000256" key="4">
    <source>
        <dbReference type="SAM" id="MobiDB-lite"/>
    </source>
</evidence>
<keyword evidence="3" id="KW-0175">Coiled coil</keyword>
<dbReference type="GO" id="GO:0015562">
    <property type="term" value="F:efflux transmembrane transporter activity"/>
    <property type="evidence" value="ECO:0007669"/>
    <property type="project" value="InterPro"/>
</dbReference>
<dbReference type="PANTHER" id="PTHR30203">
    <property type="entry name" value="OUTER MEMBRANE CATION EFFLUX PROTEIN"/>
    <property type="match status" value="1"/>
</dbReference>